<name>A0ABT9ZT99_9BACI</name>
<evidence type="ECO:0000313" key="2">
    <source>
        <dbReference type="Proteomes" id="UP001230005"/>
    </source>
</evidence>
<protein>
    <submittedName>
        <fullName evidence="1">Uncharacterized protein</fullName>
    </submittedName>
</protein>
<organism evidence="1 2">
    <name type="scientific">Evansella vedderi</name>
    <dbReference type="NCBI Taxonomy" id="38282"/>
    <lineage>
        <taxon>Bacteria</taxon>
        <taxon>Bacillati</taxon>
        <taxon>Bacillota</taxon>
        <taxon>Bacilli</taxon>
        <taxon>Bacillales</taxon>
        <taxon>Bacillaceae</taxon>
        <taxon>Evansella</taxon>
    </lineage>
</organism>
<proteinExistence type="predicted"/>
<gene>
    <name evidence="1" type="ORF">J2S74_001839</name>
</gene>
<comment type="caution">
    <text evidence="1">The sequence shown here is derived from an EMBL/GenBank/DDBJ whole genome shotgun (WGS) entry which is preliminary data.</text>
</comment>
<dbReference type="EMBL" id="JAUSUG010000006">
    <property type="protein sequence ID" value="MDQ0254460.1"/>
    <property type="molecule type" value="Genomic_DNA"/>
</dbReference>
<evidence type="ECO:0000313" key="1">
    <source>
        <dbReference type="EMBL" id="MDQ0254460.1"/>
    </source>
</evidence>
<dbReference type="Proteomes" id="UP001230005">
    <property type="component" value="Unassembled WGS sequence"/>
</dbReference>
<sequence>MYLGTYLYIYVLKLTSLVIATRLELLIIYGIEELVMEAKYKFKKLIVSKEGLTLIEKSRVDVCNANSFQFGRMYEQYLELYTQSHSEPLFITYIEDYWDGDFCPLHGEVSYIDGQVQCSIHPRVDDDNVEEDADSGGGVPFF</sequence>
<reference evidence="1 2" key="1">
    <citation type="submission" date="2023-07" db="EMBL/GenBank/DDBJ databases">
        <title>Genomic Encyclopedia of Type Strains, Phase IV (KMG-IV): sequencing the most valuable type-strain genomes for metagenomic binning, comparative biology and taxonomic classification.</title>
        <authorList>
            <person name="Goeker M."/>
        </authorList>
    </citation>
    <scope>NUCLEOTIDE SEQUENCE [LARGE SCALE GENOMIC DNA]</scope>
    <source>
        <strain evidence="1 2">DSM 9768</strain>
    </source>
</reference>
<keyword evidence="2" id="KW-1185">Reference proteome</keyword>
<accession>A0ABT9ZT99</accession>